<protein>
    <recommendedName>
        <fullName evidence="3">PKD domain-containing protein</fullName>
    </recommendedName>
</protein>
<dbReference type="InterPro" id="IPR026444">
    <property type="entry name" value="Secre_tail"/>
</dbReference>
<dbReference type="InterPro" id="IPR005046">
    <property type="entry name" value="DUF285"/>
</dbReference>
<dbReference type="Gene3D" id="2.60.40.10">
    <property type="entry name" value="Immunoglobulins"/>
    <property type="match status" value="2"/>
</dbReference>
<dbReference type="OrthoDB" id="9813840at2"/>
<dbReference type="RefSeq" id="WP_102756918.1">
    <property type="nucleotide sequence ID" value="NZ_CP025791.1"/>
</dbReference>
<dbReference type="InterPro" id="IPR011889">
    <property type="entry name" value="Liste_lipo_26"/>
</dbReference>
<evidence type="ECO:0000313" key="5">
    <source>
        <dbReference type="Proteomes" id="UP000235826"/>
    </source>
</evidence>
<feature type="chain" id="PRO_5014862609" description="PKD domain-containing protein" evidence="2">
    <location>
        <begin position="21"/>
        <end position="934"/>
    </location>
</feature>
<dbReference type="CDD" id="cd00146">
    <property type="entry name" value="PKD"/>
    <property type="match status" value="2"/>
</dbReference>
<proteinExistence type="predicted"/>
<sequence length="934" mass="104403">MIKKIPLLVLLLLCYTSLQAQFKTTWQTTTANEPITIPTSGTGYNYTVDWGDTTPPETGITGSATHTYVVAGTYTVTITGTFPRISFSNSTPENKLKIQSIDQWGSQVWSSMVGAFNGCTNLQGKATDAPNLSMVRNMNTMFENASSFNQNIGNWDVSNVESMHSLFKGASKFDGDITGWDVSNVTSMTSMFDGASDFNQNIGDWDVSKVTTMAFMFRGAEDFDGNIGNWSDKVASVQTMRGMFIRATNFNQDIGDWDVSSVKNMRFMFGFATTFNQDLDWNVAAVTDMSNMFYAAINFNGDIKNWIVLNVEHMDDMFYQAAKFNQDIGGWDVTNVTRMDHMFAGAISFNQNLERWNVVSLTNARGMFSNVKLSMENYEALLEGWSNRSLQRNVVFDGGLSTYCKKKEARKKLIDTFEWRIRDGDEDCSLFDAQFVTTWQTTIANDPITIPTTGPGTGYNYTVDWGDTTPEETNQTGNATHIYATAGTYTVTISGDFPRIDFSNSTPANRLKIQSIEQWGTEQWLSMEGAFQGCENLIGKATDAPDLSRVGMSMERMFDGASSFNQDIGDWDVSEVTSMEYMFRNARSFNGSIGAWEGDVRNVTTMEGMFDGATAFNQDIGNWRVSNVTTMKNMFRGATSFNQDIAPWESTVSRVLNMEGMFEGATNFNQNIGNWYVYNVTNMQYMFRNAASFNGNIERWGASVSSVTNMEGMFDGATSFNKDIGGWYVYNVTNMKHMFRGATDFNGNIARWGDSVSEVTKMEGMFNGAISFNQNIGGWDVSKVENMTNMFAGVKLSTENYDALLKGWSRRLIKSNVTFHGGDSMYCNGEDERDRLETNFSWVITDGGKNCSLSTQDITPDTIKIVPNPTIAHIKIDLDDVIEQVNIYNLQGAEVMSQKQMDNKTMNLSQLSAGTYILKLQTDTATIVRKVVKK</sequence>
<dbReference type="InterPro" id="IPR013783">
    <property type="entry name" value="Ig-like_fold"/>
</dbReference>
<feature type="domain" description="PKD" evidence="3">
    <location>
        <begin position="40"/>
        <end position="81"/>
    </location>
</feature>
<feature type="signal peptide" evidence="2">
    <location>
        <begin position="1"/>
        <end position="20"/>
    </location>
</feature>
<gene>
    <name evidence="4" type="ORF">C1H87_16760</name>
</gene>
<dbReference type="NCBIfam" id="TIGR04183">
    <property type="entry name" value="Por_Secre_tail"/>
    <property type="match status" value="1"/>
</dbReference>
<evidence type="ECO:0000313" key="4">
    <source>
        <dbReference type="EMBL" id="AUP80266.1"/>
    </source>
</evidence>
<dbReference type="SUPFAM" id="SSF49299">
    <property type="entry name" value="PKD domain"/>
    <property type="match status" value="2"/>
</dbReference>
<name>A0A2K9PT74_9FLAO</name>
<keyword evidence="1 2" id="KW-0732">Signal</keyword>
<organism evidence="4 5">
    <name type="scientific">Flavivirga eckloniae</name>
    <dbReference type="NCBI Taxonomy" id="1803846"/>
    <lineage>
        <taxon>Bacteria</taxon>
        <taxon>Pseudomonadati</taxon>
        <taxon>Bacteroidota</taxon>
        <taxon>Flavobacteriia</taxon>
        <taxon>Flavobacteriales</taxon>
        <taxon>Flavobacteriaceae</taxon>
        <taxon>Flavivirga</taxon>
    </lineage>
</organism>
<dbReference type="Pfam" id="PF03382">
    <property type="entry name" value="DUF285"/>
    <property type="match status" value="4"/>
</dbReference>
<keyword evidence="5" id="KW-1185">Reference proteome</keyword>
<feature type="domain" description="PKD" evidence="3">
    <location>
        <begin position="431"/>
        <end position="494"/>
    </location>
</feature>
<dbReference type="Proteomes" id="UP000235826">
    <property type="component" value="Chromosome"/>
</dbReference>
<dbReference type="NCBIfam" id="TIGR02167">
    <property type="entry name" value="Liste_lipo_26"/>
    <property type="match status" value="5"/>
</dbReference>
<evidence type="ECO:0000259" key="3">
    <source>
        <dbReference type="PROSITE" id="PS50093"/>
    </source>
</evidence>
<dbReference type="AlphaFoldDB" id="A0A2K9PT74"/>
<dbReference type="EMBL" id="CP025791">
    <property type="protein sequence ID" value="AUP80266.1"/>
    <property type="molecule type" value="Genomic_DNA"/>
</dbReference>
<evidence type="ECO:0000256" key="1">
    <source>
        <dbReference type="ARBA" id="ARBA00022729"/>
    </source>
</evidence>
<accession>A0A2K9PT74</accession>
<dbReference type="Pfam" id="PF18962">
    <property type="entry name" value="Por_Secre_tail"/>
    <property type="match status" value="1"/>
</dbReference>
<dbReference type="PROSITE" id="PS50093">
    <property type="entry name" value="PKD"/>
    <property type="match status" value="2"/>
</dbReference>
<dbReference type="InterPro" id="IPR000601">
    <property type="entry name" value="PKD_dom"/>
</dbReference>
<dbReference type="InterPro" id="IPR035986">
    <property type="entry name" value="PKD_dom_sf"/>
</dbReference>
<dbReference type="KEGG" id="fek:C1H87_16760"/>
<evidence type="ECO:0000256" key="2">
    <source>
        <dbReference type="SAM" id="SignalP"/>
    </source>
</evidence>
<reference evidence="4 5" key="1">
    <citation type="submission" date="2018-01" db="EMBL/GenBank/DDBJ databases">
        <title>Complete genome sequence of Flavivirga eckloniae ECD14 isolated from seaweed Ecklonia cava.</title>
        <authorList>
            <person name="Lee J.H."/>
            <person name="Baik K.S."/>
            <person name="Seong C.N."/>
        </authorList>
    </citation>
    <scope>NUCLEOTIDE SEQUENCE [LARGE SCALE GENOMIC DNA]</scope>
    <source>
        <strain evidence="4 5">ECD14</strain>
    </source>
</reference>